<dbReference type="PATRIC" id="fig|1167006.5.peg.745"/>
<keyword evidence="4" id="KW-1185">Reference proteome</keyword>
<gene>
    <name evidence="3" type="ordered locus">UWK_00649</name>
</gene>
<evidence type="ECO:0000259" key="2">
    <source>
        <dbReference type="Pfam" id="PF13476"/>
    </source>
</evidence>
<dbReference type="PANTHER" id="PTHR32182:SF0">
    <property type="entry name" value="DNA REPLICATION AND REPAIR PROTEIN RECF"/>
    <property type="match status" value="1"/>
</dbReference>
<dbReference type="eggNOG" id="COG0419">
    <property type="taxonomic scope" value="Bacteria"/>
</dbReference>
<dbReference type="GO" id="GO:0006302">
    <property type="term" value="P:double-strand break repair"/>
    <property type="evidence" value="ECO:0007669"/>
    <property type="project" value="InterPro"/>
</dbReference>
<evidence type="ECO:0000256" key="1">
    <source>
        <dbReference type="SAM" id="Coils"/>
    </source>
</evidence>
<protein>
    <submittedName>
        <fullName evidence="3">DNA sulfur modification protein DndD</fullName>
    </submittedName>
</protein>
<dbReference type="Proteomes" id="UP000011721">
    <property type="component" value="Chromosome"/>
</dbReference>
<feature type="coiled-coil region" evidence="1">
    <location>
        <begin position="218"/>
        <end position="259"/>
    </location>
</feature>
<dbReference type="InterPro" id="IPR038729">
    <property type="entry name" value="Rad50/SbcC_AAA"/>
</dbReference>
<sequence>MHIISITLKNIFSYYGEKIFDLSPPNNGKKNIVIIRGRNNQGKTSFLNSIKLLFGGVSEDLLQKVPRGITTKQYIYGASDRWWGILNYRAKEKGVSNCSISIKLYTENGEALITRKWSNITNTSFNEMVMVDDPIEGYLENDQAQEYLNRILPIEYLPFFFFDGEEVQHLAEANTNQTISKMEQLLNIRPVENVLSAIKSVKGSWKSQSMDRHAVADLEKAKNKKQEFISEIAGLEQEKDDLENDLAEEEEALKRTERMLDIIGGHTGVENRAILKTEVKHLEETQDELFAKISDFFGGDAFLMLNPKLIEKSLKIIQKNIHNFNQQQLTLLGTLQNQLPILLEQPPYSSPPLTTNQIAFYQQRIKKQIEVFQQPINSEETFNLDPSRAQKLYDTLIRYSDDPDAFSELRKLVSKARNIQIAINQKNDLLDNAKHLAEEEKKHFQELKEQESIIKKTLFEINDSIRDKDSQITQIASSLSEITQNINRLVDSVKVAEDYRGRYDLATRTQNMLESFKHDLKKEAREQLEIEVNKNLSTILDSNTLINTVKISDEFLITYLDQRGNSIGMGTISAGMKQIAATSLLWALKTVSNKEFPVIIDTPLARIDAQHQANLLERYYPHASKQVIILPTDSELDESKSKKLQKHCYKTFELKNPSGTNTEIVTLEVPNG</sequence>
<dbReference type="InterPro" id="IPR017599">
    <property type="entry name" value="DNA_S_DndD"/>
</dbReference>
<feature type="coiled-coil region" evidence="1">
    <location>
        <begin position="419"/>
        <end position="450"/>
    </location>
</feature>
<dbReference type="AlphaFoldDB" id="M1PBT8"/>
<proteinExistence type="predicted"/>
<dbReference type="SUPFAM" id="SSF52540">
    <property type="entry name" value="P-loop containing nucleoside triphosphate hydrolases"/>
    <property type="match status" value="1"/>
</dbReference>
<reference evidence="4" key="1">
    <citation type="journal article" date="2013" name="Stand. Genomic Sci.">
        <title>Complete genome sequence of Desulfocapsa sulfexigens, a marine deltaproteobacterium specialized in disproportionating inorganic sulfur compounds.</title>
        <authorList>
            <person name="Finster K.W."/>
            <person name="Kjeldsen K.U."/>
            <person name="Kube M."/>
            <person name="Reinhardt R."/>
            <person name="Mussmann M."/>
            <person name="Amann R."/>
            <person name="Schreiber L."/>
        </authorList>
    </citation>
    <scope>NUCLEOTIDE SEQUENCE [LARGE SCALE GENOMIC DNA]</scope>
    <source>
        <strain evidence="4">DSM 10523 / SB164P1</strain>
    </source>
</reference>
<keyword evidence="1" id="KW-0175">Coiled coil</keyword>
<dbReference type="InterPro" id="IPR027417">
    <property type="entry name" value="P-loop_NTPase"/>
</dbReference>
<dbReference type="GO" id="GO:0016887">
    <property type="term" value="F:ATP hydrolysis activity"/>
    <property type="evidence" value="ECO:0007669"/>
    <property type="project" value="InterPro"/>
</dbReference>
<dbReference type="KEGG" id="dsf:UWK_00649"/>
<dbReference type="Gene3D" id="3.40.50.300">
    <property type="entry name" value="P-loop containing nucleotide triphosphate hydrolases"/>
    <property type="match status" value="2"/>
</dbReference>
<dbReference type="GO" id="GO:0000731">
    <property type="term" value="P:DNA synthesis involved in DNA repair"/>
    <property type="evidence" value="ECO:0007669"/>
    <property type="project" value="TreeGrafter"/>
</dbReference>
<dbReference type="RefSeq" id="WP_015402928.1">
    <property type="nucleotide sequence ID" value="NC_020304.1"/>
</dbReference>
<dbReference type="STRING" id="1167006.UWK_00649"/>
<dbReference type="PANTHER" id="PTHR32182">
    <property type="entry name" value="DNA REPLICATION AND REPAIR PROTEIN RECF"/>
    <property type="match status" value="1"/>
</dbReference>
<dbReference type="EMBL" id="CP003985">
    <property type="protein sequence ID" value="AGF77230.1"/>
    <property type="molecule type" value="Genomic_DNA"/>
</dbReference>
<accession>M1PBT8</accession>
<dbReference type="Pfam" id="PF13476">
    <property type="entry name" value="AAA_23"/>
    <property type="match status" value="1"/>
</dbReference>
<organism evidence="3 4">
    <name type="scientific">Desulfocapsa sulfexigens (strain DSM 10523 / SB164P1)</name>
    <dbReference type="NCBI Taxonomy" id="1167006"/>
    <lineage>
        <taxon>Bacteria</taxon>
        <taxon>Pseudomonadati</taxon>
        <taxon>Thermodesulfobacteriota</taxon>
        <taxon>Desulfobulbia</taxon>
        <taxon>Desulfobulbales</taxon>
        <taxon>Desulfocapsaceae</taxon>
        <taxon>Desulfocapsa</taxon>
    </lineage>
</organism>
<evidence type="ECO:0000313" key="4">
    <source>
        <dbReference type="Proteomes" id="UP000011721"/>
    </source>
</evidence>
<feature type="domain" description="Rad50/SbcC-type AAA" evidence="2">
    <location>
        <begin position="5"/>
        <end position="256"/>
    </location>
</feature>
<dbReference type="NCBIfam" id="TIGR03185">
    <property type="entry name" value="DNA_S_dndD"/>
    <property type="match status" value="1"/>
</dbReference>
<name>M1PBT8_DESSD</name>
<evidence type="ECO:0000313" key="3">
    <source>
        <dbReference type="EMBL" id="AGF77230.1"/>
    </source>
</evidence>
<dbReference type="HOGENOM" id="CLU_024631_0_0_7"/>